<gene>
    <name evidence="9" type="ORF">SULYE_1632</name>
</gene>
<name>C4FM28_9AQUI</name>
<dbReference type="GO" id="GO:0016787">
    <property type="term" value="F:hydrolase activity"/>
    <property type="evidence" value="ECO:0007669"/>
    <property type="project" value="UniProtKB-KW"/>
</dbReference>
<evidence type="ECO:0000256" key="5">
    <source>
        <dbReference type="ARBA" id="ARBA00035648"/>
    </source>
</evidence>
<feature type="domain" description="Endoribonuclease YicC-like C-terminal" evidence="8">
    <location>
        <begin position="172"/>
        <end position="287"/>
    </location>
</feature>
<evidence type="ECO:0000259" key="8">
    <source>
        <dbReference type="Pfam" id="PF08340"/>
    </source>
</evidence>
<organism evidence="9 10">
    <name type="scientific">Sulfurihydrogenibium yellowstonense SS-5</name>
    <dbReference type="NCBI Taxonomy" id="432331"/>
    <lineage>
        <taxon>Bacteria</taxon>
        <taxon>Pseudomonadati</taxon>
        <taxon>Aquificota</taxon>
        <taxon>Aquificia</taxon>
        <taxon>Aquificales</taxon>
        <taxon>Hydrogenothermaceae</taxon>
        <taxon>Sulfurihydrogenibium</taxon>
    </lineage>
</organism>
<evidence type="ECO:0000256" key="1">
    <source>
        <dbReference type="ARBA" id="ARBA00001968"/>
    </source>
</evidence>
<dbReference type="PANTHER" id="PTHR30636:SF3">
    <property type="entry name" value="UPF0701 PROTEIN YICC"/>
    <property type="match status" value="1"/>
</dbReference>
<comment type="caution">
    <text evidence="9">The sequence shown here is derived from an EMBL/GenBank/DDBJ whole genome shotgun (WGS) entry which is preliminary data.</text>
</comment>
<dbReference type="Pfam" id="PF03755">
    <property type="entry name" value="YicC-like_N"/>
    <property type="match status" value="1"/>
</dbReference>
<dbReference type="InterPro" id="IPR005229">
    <property type="entry name" value="YicC/YloC-like"/>
</dbReference>
<reference evidence="9 10" key="1">
    <citation type="submission" date="2009-04" db="EMBL/GenBank/DDBJ databases">
        <authorList>
            <person name="Reysenbach A.-L."/>
            <person name="Heidelberg J.F."/>
            <person name="Nelson W.C."/>
        </authorList>
    </citation>
    <scope>NUCLEOTIDE SEQUENCE [LARGE SCALE GENOMIC DNA]</scope>
    <source>
        <strain evidence="9 10">SS-5</strain>
    </source>
</reference>
<dbReference type="GO" id="GO:0004521">
    <property type="term" value="F:RNA endonuclease activity"/>
    <property type="evidence" value="ECO:0007669"/>
    <property type="project" value="InterPro"/>
</dbReference>
<dbReference type="InterPro" id="IPR013551">
    <property type="entry name" value="YicC-like_C"/>
</dbReference>
<keyword evidence="6" id="KW-0175">Coiled coil</keyword>
<sequence>MPYSMTGFTFVKKVLDDYEVNIKVKSLNNKSIDISIKGDKNVLMYLDLEIRKLVQQYFERGSFQLYININSLTPKFIVEPEKLTQYANVVREITKQASIYLSDDKLYEVTIGMIVNNNNVEEELDDTLKENILNAVKEALNALKEEREREGKSLILDIESRLNKIEEMLKEIEEKKEKVLESAKEKVYQKVKQLLGENYSERAFIEATLLADKLDITEEVVRLKTHIQRFRELLNLNEPIGRKLDFMCQEMLREINTLGNKMPDFSKFTVEMKTELEKIRQQVQNIE</sequence>
<feature type="coiled-coil region" evidence="6">
    <location>
        <begin position="129"/>
        <end position="185"/>
    </location>
</feature>
<keyword evidence="2" id="KW-0540">Nuclease</keyword>
<evidence type="ECO:0000256" key="2">
    <source>
        <dbReference type="ARBA" id="ARBA00022722"/>
    </source>
</evidence>
<evidence type="ECO:0000313" key="10">
    <source>
        <dbReference type="Proteomes" id="UP000005540"/>
    </source>
</evidence>
<dbReference type="InterPro" id="IPR013527">
    <property type="entry name" value="YicC-like_N"/>
</dbReference>
<dbReference type="PANTHER" id="PTHR30636">
    <property type="entry name" value="UPF0701 PROTEIN YICC"/>
    <property type="match status" value="1"/>
</dbReference>
<evidence type="ECO:0000256" key="4">
    <source>
        <dbReference type="ARBA" id="ARBA00022801"/>
    </source>
</evidence>
<proteinExistence type="inferred from homology"/>
<dbReference type="Proteomes" id="UP000005540">
    <property type="component" value="Unassembled WGS sequence"/>
</dbReference>
<dbReference type="EMBL" id="ABZS01000200">
    <property type="protein sequence ID" value="EEP59872.1"/>
    <property type="molecule type" value="Genomic_DNA"/>
</dbReference>
<keyword evidence="10" id="KW-1185">Reference proteome</keyword>
<dbReference type="OrthoDB" id="9771229at2"/>
<comment type="cofactor">
    <cofactor evidence="1">
        <name>a divalent metal cation</name>
        <dbReference type="ChEBI" id="CHEBI:60240"/>
    </cofactor>
</comment>
<dbReference type="AlphaFoldDB" id="C4FM28"/>
<feature type="domain" description="Endoribonuclease YicC-like N-terminal" evidence="7">
    <location>
        <begin position="3"/>
        <end position="154"/>
    </location>
</feature>
<comment type="similarity">
    <text evidence="5">Belongs to the YicC/YloC family.</text>
</comment>
<dbReference type="NCBIfam" id="TIGR00255">
    <property type="entry name" value="YicC/YloC family endoribonuclease"/>
    <property type="match status" value="1"/>
</dbReference>
<dbReference type="RefSeq" id="WP_007548105.1">
    <property type="nucleotide sequence ID" value="NZ_ABZS01000200.1"/>
</dbReference>
<evidence type="ECO:0000256" key="6">
    <source>
        <dbReference type="SAM" id="Coils"/>
    </source>
</evidence>
<keyword evidence="3" id="KW-0255">Endonuclease</keyword>
<keyword evidence="4" id="KW-0378">Hydrolase</keyword>
<protein>
    <recommendedName>
        <fullName evidence="11">YicC family protein</fullName>
    </recommendedName>
</protein>
<evidence type="ECO:0000256" key="3">
    <source>
        <dbReference type="ARBA" id="ARBA00022759"/>
    </source>
</evidence>
<accession>C4FM28</accession>
<evidence type="ECO:0000313" key="9">
    <source>
        <dbReference type="EMBL" id="EEP59872.1"/>
    </source>
</evidence>
<evidence type="ECO:0000259" key="7">
    <source>
        <dbReference type="Pfam" id="PF03755"/>
    </source>
</evidence>
<evidence type="ECO:0008006" key="11">
    <source>
        <dbReference type="Google" id="ProtNLM"/>
    </source>
</evidence>
<dbReference type="Pfam" id="PF08340">
    <property type="entry name" value="YicC-like_C"/>
    <property type="match status" value="1"/>
</dbReference>